<name>A0A7X9ZUH1_9SPHN</name>
<sequence length="215" mass="24057">MNFALFPDGVYVLADTLVTTDQFEPGFFTSKVHPVPHLNGLICGTGNLAFILDWSRHVLGRMLAVDMGHLNDFASDSLRTLYAARPAAERKAMTSTIYHLGFDDQENQFVGFAYRSTADFESERLEPGIRTKPPYIGALPLTGFPNDFVEVCRAQRVEQDAIIPAERVFIGGHLTAYMMQVDRMENGAVAVVTTITRPFEFEDFETMYLVCASTR</sequence>
<accession>A0A7X9ZUH1</accession>
<keyword evidence="2" id="KW-1185">Reference proteome</keyword>
<proteinExistence type="predicted"/>
<comment type="caution">
    <text evidence="1">The sequence shown here is derived from an EMBL/GenBank/DDBJ whole genome shotgun (WGS) entry which is preliminary data.</text>
</comment>
<reference evidence="1 2" key="1">
    <citation type="submission" date="2020-04" db="EMBL/GenBank/DDBJ databases">
        <title>Sphingobium sp. AR-3-1 isolated from Arctic soil.</title>
        <authorList>
            <person name="Dahal R.H."/>
            <person name="Chaudhary D.K."/>
        </authorList>
    </citation>
    <scope>NUCLEOTIDE SEQUENCE [LARGE SCALE GENOMIC DNA]</scope>
    <source>
        <strain evidence="1 2">AR-3-1</strain>
    </source>
</reference>
<evidence type="ECO:0000313" key="1">
    <source>
        <dbReference type="EMBL" id="NML13255.1"/>
    </source>
</evidence>
<organism evidence="1 2">
    <name type="scientific">Sphingobium psychrophilum</name>
    <dbReference type="NCBI Taxonomy" id="2728834"/>
    <lineage>
        <taxon>Bacteria</taxon>
        <taxon>Pseudomonadati</taxon>
        <taxon>Pseudomonadota</taxon>
        <taxon>Alphaproteobacteria</taxon>
        <taxon>Sphingomonadales</taxon>
        <taxon>Sphingomonadaceae</taxon>
        <taxon>Sphingobium</taxon>
    </lineage>
</organism>
<dbReference type="EMBL" id="JABBFV010000045">
    <property type="protein sequence ID" value="NML13255.1"/>
    <property type="molecule type" value="Genomic_DNA"/>
</dbReference>
<evidence type="ECO:0000313" key="2">
    <source>
        <dbReference type="Proteomes" id="UP000519023"/>
    </source>
</evidence>
<gene>
    <name evidence="1" type="ORF">HHL08_24585</name>
</gene>
<dbReference type="Proteomes" id="UP000519023">
    <property type="component" value="Unassembled WGS sequence"/>
</dbReference>
<protein>
    <submittedName>
        <fullName evidence="1">Uncharacterized protein</fullName>
    </submittedName>
</protein>
<dbReference type="AlphaFoldDB" id="A0A7X9ZUH1"/>